<dbReference type="InterPro" id="IPR038475">
    <property type="entry name" value="RecG_C_sf"/>
</dbReference>
<dbReference type="Pfam" id="PF04326">
    <property type="entry name" value="SLFN_AlbA_2"/>
    <property type="match status" value="1"/>
</dbReference>
<name>A5Z9U5_9FIRM</name>
<dbReference type="InterPro" id="IPR038461">
    <property type="entry name" value="Schlafen_AlbA_2_dom_sf"/>
</dbReference>
<dbReference type="Pfam" id="PF13749">
    <property type="entry name" value="HATPase_c_4"/>
    <property type="match status" value="1"/>
</dbReference>
<dbReference type="EMBL" id="AAVL02000037">
    <property type="protein sequence ID" value="EDM50539.1"/>
    <property type="molecule type" value="Genomic_DNA"/>
</dbReference>
<evidence type="ECO:0000313" key="3">
    <source>
        <dbReference type="Proteomes" id="UP000006000"/>
    </source>
</evidence>
<dbReference type="STRING" id="411463.EUBVEN_02492"/>
<proteinExistence type="predicted"/>
<reference evidence="2 3" key="2">
    <citation type="submission" date="2007-04" db="EMBL/GenBank/DDBJ databases">
        <title>Draft genome sequence of Eubacterium ventriosum (ATCC 27560).</title>
        <authorList>
            <person name="Sudarsanam P."/>
            <person name="Ley R."/>
            <person name="Guruge J."/>
            <person name="Turnbaugh P.J."/>
            <person name="Mahowald M."/>
            <person name="Liep D."/>
            <person name="Gordon J."/>
        </authorList>
    </citation>
    <scope>NUCLEOTIDE SEQUENCE [LARGE SCALE GENOMIC DNA]</scope>
    <source>
        <strain evidence="2 3">ATCC 27560</strain>
    </source>
</reference>
<sequence>MVGKGTITMRETRILEFKEMITNTFLKTVSAFSNYNGGTILFGVDDNGNVKGLPDVKQACLDIENKINDSISPQPNYTLEIQNNDQTIKLTVKSGLQKPYLYKSKAYKRNDTATIEVDTLEFSRLVLDGKNISFEELPCKDQELSFKILQCKLKENIYIETFNQDTLKTLNLYDNINGYNNAAGLLADKNHFSGIDIVKFGENISIIQKRVTFEHISVLEIYEKALAVFRDYYQYEVIQGADRKMVEKIPEAAFREAIANALIHRVWDINSHIRVSMFDDRIEVVSPGGLPAGITAEEYLSGKLSILRNRNLANVFYRLGLVEIFGTGITRIKQLYAESLIKPEFEVSENAIKIVLPIFETNVNLTEDEKVIYKFLSKTMLKPISEIAPYVPFGKSKTTQLLKAMEKKGVIAVEGKGRGTKYIIK</sequence>
<feature type="domain" description="Schlafen AlbA-2" evidence="1">
    <location>
        <begin position="11"/>
        <end position="115"/>
    </location>
</feature>
<organism evidence="2 3">
    <name type="scientific">Eubacterium ventriosum ATCC 27560</name>
    <dbReference type="NCBI Taxonomy" id="411463"/>
    <lineage>
        <taxon>Bacteria</taxon>
        <taxon>Bacillati</taxon>
        <taxon>Bacillota</taxon>
        <taxon>Clostridia</taxon>
        <taxon>Eubacteriales</taxon>
        <taxon>Eubacteriaceae</taxon>
        <taxon>Eubacterium</taxon>
    </lineage>
</organism>
<gene>
    <name evidence="2" type="ORF">EUBVEN_02492</name>
</gene>
<dbReference type="InterPro" id="IPR007421">
    <property type="entry name" value="Schlafen_AlbA_2_dom"/>
</dbReference>
<dbReference type="HOGENOM" id="CLU_024970_1_1_9"/>
<evidence type="ECO:0000259" key="1">
    <source>
        <dbReference type="Pfam" id="PF04326"/>
    </source>
</evidence>
<dbReference type="PANTHER" id="PTHR30595">
    <property type="entry name" value="GLPR-RELATED TRANSCRIPTIONAL REPRESSOR"/>
    <property type="match status" value="1"/>
</dbReference>
<dbReference type="AlphaFoldDB" id="A5Z9U5"/>
<dbReference type="eggNOG" id="COG2865">
    <property type="taxonomic scope" value="Bacteria"/>
</dbReference>
<dbReference type="RefSeq" id="WP_005364027.1">
    <property type="nucleotide sequence ID" value="NZ_DS264286.1"/>
</dbReference>
<dbReference type="PANTHER" id="PTHR30595:SF6">
    <property type="entry name" value="SCHLAFEN ALBA-2 DOMAIN-CONTAINING PROTEIN"/>
    <property type="match status" value="1"/>
</dbReference>
<protein>
    <submittedName>
        <fullName evidence="2">Divergent AAA domain protein</fullName>
    </submittedName>
</protein>
<accession>A5Z9U5</accession>
<dbReference type="Proteomes" id="UP000006000">
    <property type="component" value="Unassembled WGS sequence"/>
</dbReference>
<dbReference type="Gene3D" id="3.30.565.60">
    <property type="match status" value="1"/>
</dbReference>
<comment type="caution">
    <text evidence="2">The sequence shown here is derived from an EMBL/GenBank/DDBJ whole genome shotgun (WGS) entry which is preliminary data.</text>
</comment>
<reference evidence="2 3" key="1">
    <citation type="submission" date="2007-03" db="EMBL/GenBank/DDBJ databases">
        <authorList>
            <person name="Fulton L."/>
            <person name="Clifton S."/>
            <person name="Fulton B."/>
            <person name="Xu J."/>
            <person name="Minx P."/>
            <person name="Pepin K.H."/>
            <person name="Johnson M."/>
            <person name="Thiruvilangam P."/>
            <person name="Bhonagiri V."/>
            <person name="Nash W.E."/>
            <person name="Mardis E.R."/>
            <person name="Wilson R.K."/>
        </authorList>
    </citation>
    <scope>NUCLEOTIDE SEQUENCE [LARGE SCALE GENOMIC DNA]</scope>
    <source>
        <strain evidence="2 3">ATCC 27560</strain>
    </source>
</reference>
<dbReference type="Gene3D" id="3.30.950.30">
    <property type="entry name" value="Schlafen, AAA domain"/>
    <property type="match status" value="1"/>
</dbReference>
<evidence type="ECO:0000313" key="2">
    <source>
        <dbReference type="EMBL" id="EDM50539.1"/>
    </source>
</evidence>